<dbReference type="EMBL" id="JAHKKG010000011">
    <property type="protein sequence ID" value="MBU2668282.1"/>
    <property type="molecule type" value="Genomic_DNA"/>
</dbReference>
<keyword evidence="11" id="KW-1185">Reference proteome</keyword>
<dbReference type="InterPro" id="IPR001919">
    <property type="entry name" value="CBD2"/>
</dbReference>
<dbReference type="EC" id="3.2.1.4" evidence="2"/>
<evidence type="ECO:0000313" key="11">
    <source>
        <dbReference type="Proteomes" id="UP001519654"/>
    </source>
</evidence>
<comment type="caution">
    <text evidence="10">The sequence shown here is derived from an EMBL/GenBank/DDBJ whole genome shotgun (WGS) entry which is preliminary data.</text>
</comment>
<accession>A0ABS5YXV8</accession>
<dbReference type="Gene3D" id="3.20.20.80">
    <property type="entry name" value="Glycosidases"/>
    <property type="match status" value="1"/>
</dbReference>
<keyword evidence="5" id="KW-0119">Carbohydrate metabolism</keyword>
<dbReference type="InterPro" id="IPR036116">
    <property type="entry name" value="FN3_sf"/>
</dbReference>
<dbReference type="PROSITE" id="PS50853">
    <property type="entry name" value="FN3"/>
    <property type="match status" value="1"/>
</dbReference>
<dbReference type="InterPro" id="IPR003961">
    <property type="entry name" value="FN3_dom"/>
</dbReference>
<keyword evidence="4" id="KW-0136">Cellulose degradation</keyword>
<dbReference type="InterPro" id="IPR018087">
    <property type="entry name" value="Glyco_hydro_5_CS"/>
</dbReference>
<gene>
    <name evidence="10" type="ORF">KOI35_32695</name>
</gene>
<keyword evidence="7" id="KW-0624">Polysaccharide degradation</keyword>
<keyword evidence="3" id="KW-0378">Hydrolase</keyword>
<dbReference type="InterPro" id="IPR017853">
    <property type="entry name" value="GH"/>
</dbReference>
<dbReference type="SUPFAM" id="SSF49384">
    <property type="entry name" value="Carbohydrate-binding domain"/>
    <property type="match status" value="1"/>
</dbReference>
<dbReference type="InterPro" id="IPR008965">
    <property type="entry name" value="CBM2/CBM3_carb-bd_dom_sf"/>
</dbReference>
<dbReference type="Pfam" id="PF00150">
    <property type="entry name" value="Cellulase"/>
    <property type="match status" value="1"/>
</dbReference>
<evidence type="ECO:0000256" key="5">
    <source>
        <dbReference type="ARBA" id="ARBA00023277"/>
    </source>
</evidence>
<dbReference type="SMART" id="SM00637">
    <property type="entry name" value="CBD_II"/>
    <property type="match status" value="1"/>
</dbReference>
<evidence type="ECO:0000259" key="9">
    <source>
        <dbReference type="PROSITE" id="PS51173"/>
    </source>
</evidence>
<dbReference type="SMART" id="SM00060">
    <property type="entry name" value="FN3"/>
    <property type="match status" value="1"/>
</dbReference>
<evidence type="ECO:0000256" key="2">
    <source>
        <dbReference type="ARBA" id="ARBA00012601"/>
    </source>
</evidence>
<reference evidence="10 11" key="1">
    <citation type="submission" date="2021-06" db="EMBL/GenBank/DDBJ databases">
        <title>Actinoplanes lichenicola sp. nov., and Actinoplanes ovalisporus sp. nov., isolated from lichen in Thailand.</title>
        <authorList>
            <person name="Saeng-In P."/>
            <person name="Kanchanasin P."/>
            <person name="Yuki M."/>
            <person name="Kudo T."/>
            <person name="Ohkuma M."/>
            <person name="Phongsopitanun W."/>
            <person name="Tanasupawat S."/>
        </authorList>
    </citation>
    <scope>NUCLEOTIDE SEQUENCE [LARGE SCALE GENOMIC DNA]</scope>
    <source>
        <strain evidence="10 11">NBRC 110975</strain>
    </source>
</reference>
<feature type="domain" description="CBM2" evidence="9">
    <location>
        <begin position="596"/>
        <end position="697"/>
    </location>
</feature>
<evidence type="ECO:0000256" key="4">
    <source>
        <dbReference type="ARBA" id="ARBA00023001"/>
    </source>
</evidence>
<dbReference type="Pfam" id="PF00553">
    <property type="entry name" value="CBM_2"/>
    <property type="match status" value="1"/>
</dbReference>
<dbReference type="PROSITE" id="PS51173">
    <property type="entry name" value="CBM2"/>
    <property type="match status" value="1"/>
</dbReference>
<evidence type="ECO:0000256" key="1">
    <source>
        <dbReference type="ARBA" id="ARBA00000966"/>
    </source>
</evidence>
<dbReference type="InterPro" id="IPR012291">
    <property type="entry name" value="CBM2_carb-bd_dom_sf"/>
</dbReference>
<dbReference type="PANTHER" id="PTHR35923">
    <property type="entry name" value="MAJOR EXTRACELLULAR ENDOGLUCANASE"/>
    <property type="match status" value="1"/>
</dbReference>
<name>A0ABS5YXV8_9ACTN</name>
<evidence type="ECO:0000256" key="7">
    <source>
        <dbReference type="ARBA" id="ARBA00023326"/>
    </source>
</evidence>
<dbReference type="PANTHER" id="PTHR35923:SF2">
    <property type="entry name" value="ENDOGLUCANASE"/>
    <property type="match status" value="1"/>
</dbReference>
<sequence length="697" mass="74877">MESARSFETLVQDDERIKYCRWERSHLLARRCASFPIPVLDPGVHVLLKKATACLAAAIGLTLALPAVTAGAAPAPVDVKAAAAAAAGSDWLHTEGNQIVDAAGNPVWLTGVNWFGFNASERTFHGLWSANITEVTKAMADRGINIVRVPISTQLLLEWKNGQATAPNVNTYANPELVGMNSLQIFEFWLGLCERFGLKVMLDVHSAEADNSGHVYPVWYKGAITPELYYQAWEWAATRWKSNDTMVAFDLKNEPHGTPNDTTRAKWDNSTDIDNWKNTAETAARRILAINPNVLILVEGQEVYPREGKTWSSPNTNPDLSPNYYYNWWGGNLRGVKDNPINLGANQDQLVYSPHDYGPLVYNQPWFDKPFDKTTLTNDVWRPNWLYIHENGTAPLLIGEWGGRLGQDARQDKWMTALRDLIVENKLHQTFWVLNPNSGDTGGLLLDDWKTWDEQKYALLKPALWQYGNKFVSLDHEVPLGGTGSTTGISLGQRYSTGGGGGDTTAPSVPGQPAAGGISGTGVTLTWAASTDNVGVTSYDVLRGSTVIATVSGTTYAVTGLTPSTAYTFSVRARDAAGNVSAASAARSVTTTAGGGGGTDQGCSATYKTTSSWSGGFQGEVSVRNTGTTAGRGWTVNWTYPSGTTVASLWNGVLTTPAVTVRNADHNGALAAGASTSFGFIGSGPAATPATVSCTLS</sequence>
<dbReference type="InterPro" id="IPR013783">
    <property type="entry name" value="Ig-like_fold"/>
</dbReference>
<feature type="domain" description="Fibronectin type-III" evidence="8">
    <location>
        <begin position="509"/>
        <end position="594"/>
    </location>
</feature>
<organism evidence="10 11">
    <name type="scientific">Paractinoplanes bogorensis</name>
    <dbReference type="NCBI Taxonomy" id="1610840"/>
    <lineage>
        <taxon>Bacteria</taxon>
        <taxon>Bacillati</taxon>
        <taxon>Actinomycetota</taxon>
        <taxon>Actinomycetes</taxon>
        <taxon>Micromonosporales</taxon>
        <taxon>Micromonosporaceae</taxon>
        <taxon>Paractinoplanes</taxon>
    </lineage>
</organism>
<dbReference type="PROSITE" id="PS00659">
    <property type="entry name" value="GLYCOSYL_HYDROL_F5"/>
    <property type="match status" value="1"/>
</dbReference>
<evidence type="ECO:0000259" key="8">
    <source>
        <dbReference type="PROSITE" id="PS50853"/>
    </source>
</evidence>
<protein>
    <recommendedName>
        <fullName evidence="2">cellulase</fullName>
        <ecNumber evidence="2">3.2.1.4</ecNumber>
    </recommendedName>
</protein>
<evidence type="ECO:0000313" key="10">
    <source>
        <dbReference type="EMBL" id="MBU2668282.1"/>
    </source>
</evidence>
<keyword evidence="6" id="KW-0326">Glycosidase</keyword>
<comment type="catalytic activity">
    <reaction evidence="1">
        <text>Endohydrolysis of (1-&gt;4)-beta-D-glucosidic linkages in cellulose, lichenin and cereal beta-D-glucans.</text>
        <dbReference type="EC" id="3.2.1.4"/>
    </reaction>
</comment>
<dbReference type="Gene3D" id="2.60.40.290">
    <property type="match status" value="1"/>
</dbReference>
<dbReference type="CDD" id="cd00063">
    <property type="entry name" value="FN3"/>
    <property type="match status" value="1"/>
</dbReference>
<dbReference type="SUPFAM" id="SSF51445">
    <property type="entry name" value="(Trans)glycosidases"/>
    <property type="match status" value="1"/>
</dbReference>
<evidence type="ECO:0000256" key="3">
    <source>
        <dbReference type="ARBA" id="ARBA00022801"/>
    </source>
</evidence>
<dbReference type="Gene3D" id="2.60.40.10">
    <property type="entry name" value="Immunoglobulins"/>
    <property type="match status" value="1"/>
</dbReference>
<dbReference type="SUPFAM" id="SSF49265">
    <property type="entry name" value="Fibronectin type III"/>
    <property type="match status" value="1"/>
</dbReference>
<dbReference type="InterPro" id="IPR001547">
    <property type="entry name" value="Glyco_hydro_5"/>
</dbReference>
<evidence type="ECO:0000256" key="6">
    <source>
        <dbReference type="ARBA" id="ARBA00023295"/>
    </source>
</evidence>
<proteinExistence type="predicted"/>
<dbReference type="Proteomes" id="UP001519654">
    <property type="component" value="Unassembled WGS sequence"/>
</dbReference>
<dbReference type="Pfam" id="PF00041">
    <property type="entry name" value="fn3"/>
    <property type="match status" value="1"/>
</dbReference>